<reference evidence="1 2" key="1">
    <citation type="submission" date="2019-11" db="EMBL/GenBank/DDBJ databases">
        <title>Whole genome sequence of Oryza granulata.</title>
        <authorList>
            <person name="Li W."/>
        </authorList>
    </citation>
    <scope>NUCLEOTIDE SEQUENCE [LARGE SCALE GENOMIC DNA]</scope>
    <source>
        <strain evidence="2">cv. Menghai</strain>
        <tissue evidence="1">Leaf</tissue>
    </source>
</reference>
<name>A0A6G1C4D2_9ORYZ</name>
<evidence type="ECO:0000313" key="2">
    <source>
        <dbReference type="Proteomes" id="UP000479710"/>
    </source>
</evidence>
<dbReference type="Proteomes" id="UP000479710">
    <property type="component" value="Unassembled WGS sequence"/>
</dbReference>
<evidence type="ECO:0000313" key="1">
    <source>
        <dbReference type="EMBL" id="KAF0895022.1"/>
    </source>
</evidence>
<proteinExistence type="predicted"/>
<gene>
    <name evidence="1" type="ORF">E2562_005009</name>
</gene>
<dbReference type="AlphaFoldDB" id="A0A6G1C4D2"/>
<comment type="caution">
    <text evidence="1">The sequence shown here is derived from an EMBL/GenBank/DDBJ whole genome shotgun (WGS) entry which is preliminary data.</text>
</comment>
<accession>A0A6G1C4D2</accession>
<protein>
    <submittedName>
        <fullName evidence="1">Uncharacterized protein</fullName>
    </submittedName>
</protein>
<organism evidence="1 2">
    <name type="scientific">Oryza meyeriana var. granulata</name>
    <dbReference type="NCBI Taxonomy" id="110450"/>
    <lineage>
        <taxon>Eukaryota</taxon>
        <taxon>Viridiplantae</taxon>
        <taxon>Streptophyta</taxon>
        <taxon>Embryophyta</taxon>
        <taxon>Tracheophyta</taxon>
        <taxon>Spermatophyta</taxon>
        <taxon>Magnoliopsida</taxon>
        <taxon>Liliopsida</taxon>
        <taxon>Poales</taxon>
        <taxon>Poaceae</taxon>
        <taxon>BOP clade</taxon>
        <taxon>Oryzoideae</taxon>
        <taxon>Oryzeae</taxon>
        <taxon>Oryzinae</taxon>
        <taxon>Oryza</taxon>
        <taxon>Oryza meyeriana</taxon>
    </lineage>
</organism>
<sequence>MAKCPPERNAPHRRRLTVDLTPSQRTHHTLSATTRSGMGFHRRSKRQLSYGQINKSFQARHPELTKYLAAFWKAEAHFKGISVRSIPRSVITDTLAKTAANNEPLPVHILYEVLHGSAAQDTDPNAASAPMMAITTTWD</sequence>
<keyword evidence="2" id="KW-1185">Reference proteome</keyword>
<dbReference type="OrthoDB" id="101614at2759"/>
<dbReference type="EMBL" id="SPHZ02000010">
    <property type="protein sequence ID" value="KAF0895022.1"/>
    <property type="molecule type" value="Genomic_DNA"/>
</dbReference>